<sequence length="92" mass="10018">MLSSSRRVCILTSEDGVRSPQVSLRKERHMIFLLPRGSTSAVPPPSLSHSSKLAFICFTSMTVLIGSPTHLCDAAAERRYNLVSFVALALSL</sequence>
<dbReference type="AlphaFoldDB" id="A0A7E4UZK8"/>
<dbReference type="WBParaSite" id="Pan_g14407.t1">
    <property type="protein sequence ID" value="Pan_g14407.t1"/>
    <property type="gene ID" value="Pan_g14407"/>
</dbReference>
<keyword evidence="1" id="KW-1185">Reference proteome</keyword>
<proteinExistence type="predicted"/>
<organism evidence="1 2">
    <name type="scientific">Panagrellus redivivus</name>
    <name type="common">Microworm</name>
    <dbReference type="NCBI Taxonomy" id="6233"/>
    <lineage>
        <taxon>Eukaryota</taxon>
        <taxon>Metazoa</taxon>
        <taxon>Ecdysozoa</taxon>
        <taxon>Nematoda</taxon>
        <taxon>Chromadorea</taxon>
        <taxon>Rhabditida</taxon>
        <taxon>Tylenchina</taxon>
        <taxon>Panagrolaimomorpha</taxon>
        <taxon>Panagrolaimoidea</taxon>
        <taxon>Panagrolaimidae</taxon>
        <taxon>Panagrellus</taxon>
    </lineage>
</organism>
<protein>
    <submittedName>
        <fullName evidence="2">Secreted protein</fullName>
    </submittedName>
</protein>
<dbReference type="Proteomes" id="UP000492821">
    <property type="component" value="Unassembled WGS sequence"/>
</dbReference>
<accession>A0A7E4UZK8</accession>
<reference evidence="2" key="2">
    <citation type="submission" date="2020-10" db="UniProtKB">
        <authorList>
            <consortium name="WormBaseParasite"/>
        </authorList>
    </citation>
    <scope>IDENTIFICATION</scope>
</reference>
<evidence type="ECO:0000313" key="1">
    <source>
        <dbReference type="Proteomes" id="UP000492821"/>
    </source>
</evidence>
<name>A0A7E4UZK8_PANRE</name>
<reference evidence="1" key="1">
    <citation type="journal article" date="2013" name="Genetics">
        <title>The draft genome and transcriptome of Panagrellus redivivus are shaped by the harsh demands of a free-living lifestyle.</title>
        <authorList>
            <person name="Srinivasan J."/>
            <person name="Dillman A.R."/>
            <person name="Macchietto M.G."/>
            <person name="Heikkinen L."/>
            <person name="Lakso M."/>
            <person name="Fracchia K.M."/>
            <person name="Antoshechkin I."/>
            <person name="Mortazavi A."/>
            <person name="Wong G."/>
            <person name="Sternberg P.W."/>
        </authorList>
    </citation>
    <scope>NUCLEOTIDE SEQUENCE [LARGE SCALE GENOMIC DNA]</scope>
    <source>
        <strain evidence="1">MT8872</strain>
    </source>
</reference>
<evidence type="ECO:0000313" key="2">
    <source>
        <dbReference type="WBParaSite" id="Pan_g14407.t1"/>
    </source>
</evidence>